<evidence type="ECO:0000256" key="1">
    <source>
        <dbReference type="SAM" id="Phobius"/>
    </source>
</evidence>
<keyword evidence="1" id="KW-0812">Transmembrane</keyword>
<dbReference type="EMBL" id="LVJI01000016">
    <property type="protein sequence ID" value="OAB45666.1"/>
    <property type="molecule type" value="Genomic_DNA"/>
</dbReference>
<dbReference type="AlphaFoldDB" id="A0A168ND59"/>
<feature type="transmembrane region" description="Helical" evidence="1">
    <location>
        <begin position="83"/>
        <end position="100"/>
    </location>
</feature>
<dbReference type="Proteomes" id="UP000077355">
    <property type="component" value="Unassembled WGS sequence"/>
</dbReference>
<feature type="transmembrane region" description="Helical" evidence="1">
    <location>
        <begin position="132"/>
        <end position="151"/>
    </location>
</feature>
<proteinExistence type="predicted"/>
<keyword evidence="1" id="KW-0472">Membrane</keyword>
<evidence type="ECO:0000313" key="3">
    <source>
        <dbReference type="Proteomes" id="UP000077355"/>
    </source>
</evidence>
<reference evidence="2 3" key="1">
    <citation type="submission" date="2016-03" db="EMBL/GenBank/DDBJ databases">
        <title>Draft genome sequence of Paenibacillus antarcticus CECT 5836.</title>
        <authorList>
            <person name="Shin S.-K."/>
            <person name="Yi H."/>
        </authorList>
    </citation>
    <scope>NUCLEOTIDE SEQUENCE [LARGE SCALE GENOMIC DNA]</scope>
    <source>
        <strain evidence="2 3">CECT 5836</strain>
    </source>
</reference>
<name>A0A168ND59_9BACL</name>
<evidence type="ECO:0000313" key="2">
    <source>
        <dbReference type="EMBL" id="OAB45666.1"/>
    </source>
</evidence>
<sequence length="152" mass="17097">MMHSKEYSPMMWRLHIGHYVINKLACGGIAFLLLNLINMITHDYITISITPFSLEQWVYGIIMMASITFDALCALMAPLSGSIYIFVLSIWGYIVGYTLTVNGIGASWLSGLLGLGTILLFYFATSILRRHSLTSLMLAWIIPLVCIWIFIP</sequence>
<gene>
    <name evidence="2" type="ORF">PBAT_12185</name>
</gene>
<comment type="caution">
    <text evidence="2">The sequence shown here is derived from an EMBL/GenBank/DDBJ whole genome shotgun (WGS) entry which is preliminary data.</text>
</comment>
<keyword evidence="3" id="KW-1185">Reference proteome</keyword>
<feature type="transmembrane region" description="Helical" evidence="1">
    <location>
        <begin position="106"/>
        <end position="125"/>
    </location>
</feature>
<organism evidence="2 3">
    <name type="scientific">Paenibacillus antarcticus</name>
    <dbReference type="NCBI Taxonomy" id="253703"/>
    <lineage>
        <taxon>Bacteria</taxon>
        <taxon>Bacillati</taxon>
        <taxon>Bacillota</taxon>
        <taxon>Bacilli</taxon>
        <taxon>Bacillales</taxon>
        <taxon>Paenibacillaceae</taxon>
        <taxon>Paenibacillus</taxon>
    </lineage>
</organism>
<accession>A0A168ND59</accession>
<keyword evidence="1" id="KW-1133">Transmembrane helix</keyword>
<feature type="transmembrane region" description="Helical" evidence="1">
    <location>
        <begin position="20"/>
        <end position="37"/>
    </location>
</feature>
<protein>
    <submittedName>
        <fullName evidence="2">Uncharacterized protein</fullName>
    </submittedName>
</protein>